<evidence type="ECO:0000313" key="2">
    <source>
        <dbReference type="Proteomes" id="UP000799754"/>
    </source>
</evidence>
<keyword evidence="2" id="KW-1185">Reference proteome</keyword>
<sequence length="896" mass="100127">MSFTGSFSHRQKSSDNNDSQASQEQNQSIVENHSFRDHDAETFAQPQPEPILADSQDLYSSQIGSDDDTTNSHAATHLREHLQVSGSSMRERFSTFGWISRQDQQRSFAALTPETSPRRQPHSQDDAPIVQNDTATNNDSWQTQPTLPWCPPWNAPSPGGTQQAPIFTDVSFHASQATTIDEDPMDLPPCNGSPTLSQQALHDIADRLFAHRTFGPPKPEPVGQPSVWADARMDLCETLHYFRSYQSACHSTGGFVRGFMFDKVAHPRDYIDSNVVIARAGGGQVKDKDSGEMKASGDQVEGTTSQNLKNCMSHYNPVVIITGIDNPHMPSQPPHQYCVLDYFKPTHTWVEKSGNSKIVRYRFEKLNARKDSWWRPIDVEDPVELGSFSPPFIKSCGTCARESLQIYLNGWMCLQPTCGLFWLILPSSPDSPRGSEPFEPDEASLVYDPRFLKVHTPWPNDDHEYPLTSNDAMLSSHAVPGEDTSEAFIRGAVCPLCGRCNSRISWTGWECPCGWTKTPPHTLIPALSLREPLWPLTHNYTPSRDTHSPLVKVFVSFAHNYRINRYSLPGISGFIIHMVANRTVVSEPGGPDAMFEELQRVDIGLRRRMIENRQLKGGTYTRNFLVNYGMPYKFIAATASHSFPPSSHPITAARSRLSWAARYLLSHPPSTPPSPSSDDDAMSTSTTSTSFHPSFALREFEEKEFNEVLALGYFESQRVSYHDDGELGLGPTIATISLGAPGTMRIRLKAKHHLGVSKAGVYTDAVPLPGCCKFEERMARVDELRDLRATVSSGQYRNRLKQLPKELDLKTSGNASDALTMKLGHGDIIIMHGVEMQKYYEHSVDHSGKLRFALTCRYIDPDSLCESEKPRYPVEPDNEGYDGAAWTLEDEQEGSL</sequence>
<evidence type="ECO:0000313" key="1">
    <source>
        <dbReference type="EMBL" id="KAF2622883.1"/>
    </source>
</evidence>
<dbReference type="EMBL" id="MU006741">
    <property type="protein sequence ID" value="KAF2622883.1"/>
    <property type="molecule type" value="Genomic_DNA"/>
</dbReference>
<protein>
    <submittedName>
        <fullName evidence="1">Uncharacterized protein</fullName>
    </submittedName>
</protein>
<accession>A0ACB6RP29</accession>
<name>A0ACB6RP29_9PLEO</name>
<organism evidence="1 2">
    <name type="scientific">Macroventuria anomochaeta</name>
    <dbReference type="NCBI Taxonomy" id="301207"/>
    <lineage>
        <taxon>Eukaryota</taxon>
        <taxon>Fungi</taxon>
        <taxon>Dikarya</taxon>
        <taxon>Ascomycota</taxon>
        <taxon>Pezizomycotina</taxon>
        <taxon>Dothideomycetes</taxon>
        <taxon>Pleosporomycetidae</taxon>
        <taxon>Pleosporales</taxon>
        <taxon>Pleosporineae</taxon>
        <taxon>Didymellaceae</taxon>
        <taxon>Macroventuria</taxon>
    </lineage>
</organism>
<comment type="caution">
    <text evidence="1">The sequence shown here is derived from an EMBL/GenBank/DDBJ whole genome shotgun (WGS) entry which is preliminary data.</text>
</comment>
<gene>
    <name evidence="1" type="ORF">BU25DRAFT_462510</name>
</gene>
<reference evidence="1" key="1">
    <citation type="journal article" date="2020" name="Stud. Mycol.">
        <title>101 Dothideomycetes genomes: a test case for predicting lifestyles and emergence of pathogens.</title>
        <authorList>
            <person name="Haridas S."/>
            <person name="Albert R."/>
            <person name="Binder M."/>
            <person name="Bloem J."/>
            <person name="Labutti K."/>
            <person name="Salamov A."/>
            <person name="Andreopoulos B."/>
            <person name="Baker S."/>
            <person name="Barry K."/>
            <person name="Bills G."/>
            <person name="Bluhm B."/>
            <person name="Cannon C."/>
            <person name="Castanera R."/>
            <person name="Culley D."/>
            <person name="Daum C."/>
            <person name="Ezra D."/>
            <person name="Gonzalez J."/>
            <person name="Henrissat B."/>
            <person name="Kuo A."/>
            <person name="Liang C."/>
            <person name="Lipzen A."/>
            <person name="Lutzoni F."/>
            <person name="Magnuson J."/>
            <person name="Mondo S."/>
            <person name="Nolan M."/>
            <person name="Ohm R."/>
            <person name="Pangilinan J."/>
            <person name="Park H.-J."/>
            <person name="Ramirez L."/>
            <person name="Alfaro M."/>
            <person name="Sun H."/>
            <person name="Tritt A."/>
            <person name="Yoshinaga Y."/>
            <person name="Zwiers L.-H."/>
            <person name="Turgeon B."/>
            <person name="Goodwin S."/>
            <person name="Spatafora J."/>
            <person name="Crous P."/>
            <person name="Grigoriev I."/>
        </authorList>
    </citation>
    <scope>NUCLEOTIDE SEQUENCE</scope>
    <source>
        <strain evidence="1">CBS 525.71</strain>
    </source>
</reference>
<dbReference type="Proteomes" id="UP000799754">
    <property type="component" value="Unassembled WGS sequence"/>
</dbReference>
<proteinExistence type="predicted"/>